<evidence type="ECO:0000256" key="4">
    <source>
        <dbReference type="ARBA" id="ARBA00022485"/>
    </source>
</evidence>
<dbReference type="PANTHER" id="PTHR43105:SF4">
    <property type="entry name" value="PROTEIN YDEP"/>
    <property type="match status" value="1"/>
</dbReference>
<comment type="cofactor">
    <cofactor evidence="2">
        <name>[4Fe-4S] cluster</name>
        <dbReference type="ChEBI" id="CHEBI:49883"/>
    </cofactor>
</comment>
<dbReference type="KEGG" id="dtm:BJL86_2772"/>
<evidence type="ECO:0000256" key="7">
    <source>
        <dbReference type="ARBA" id="ARBA00023002"/>
    </source>
</evidence>
<evidence type="ECO:0000256" key="1">
    <source>
        <dbReference type="ARBA" id="ARBA00001942"/>
    </source>
</evidence>
<evidence type="ECO:0000256" key="5">
    <source>
        <dbReference type="ARBA" id="ARBA00022505"/>
    </source>
</evidence>
<keyword evidence="5" id="KW-0500">Molybdenum</keyword>
<keyword evidence="4" id="KW-0004">4Fe-4S</keyword>
<dbReference type="SUPFAM" id="SSF50692">
    <property type="entry name" value="ADC-like"/>
    <property type="match status" value="1"/>
</dbReference>
<dbReference type="InterPro" id="IPR009010">
    <property type="entry name" value="Asp_de-COase-like_dom_sf"/>
</dbReference>
<keyword evidence="14" id="KW-1185">Reference proteome</keyword>
<evidence type="ECO:0008006" key="15">
    <source>
        <dbReference type="Google" id="ProtNLM"/>
    </source>
</evidence>
<dbReference type="EMBL" id="CP015961">
    <property type="protein sequence ID" value="ANI93532.1"/>
    <property type="molecule type" value="Genomic_DNA"/>
</dbReference>
<dbReference type="GO" id="GO:0043546">
    <property type="term" value="F:molybdopterin cofactor binding"/>
    <property type="evidence" value="ECO:0007669"/>
    <property type="project" value="InterPro"/>
</dbReference>
<dbReference type="GO" id="GO:0051539">
    <property type="term" value="F:4 iron, 4 sulfur cluster binding"/>
    <property type="evidence" value="ECO:0007669"/>
    <property type="project" value="UniProtKB-KW"/>
</dbReference>
<feature type="domain" description="Molybdopterin oxidoreductase" evidence="11">
    <location>
        <begin position="174"/>
        <end position="550"/>
    </location>
</feature>
<evidence type="ECO:0000256" key="2">
    <source>
        <dbReference type="ARBA" id="ARBA00001966"/>
    </source>
</evidence>
<sequence length="816" mass="89377">MSNETLGEGDSHDSGYLHGPRTKRMTVSPSAATEPSGGKRVATLAPETLGLLSTMPRQGGFGPPTSDGFSQKDYTHPAAGYGAAMSVAGVMLRERLPLQVAHSVVRMNHDRVSYDCPGCAWPDDQKITMDVCENGIKHAAWEMTRERARGGFFAEHTVSELATWSDYALEEQGRLTEPMVYDAESDHYVPISWDDAFALYGEEMRKLDSANEASFYTSGRLSNEASFLYGVMCRALGTNNMPDCSNMCHEASGRALTASIGTGKGTCDFEDWNETDALFILGSNSASNAPRALTTFAEAIRRGADVVHVNPLFEAGATRTIVPHEISRMATFQATDTATASLQVRPGGDMALMRGMSKVVFEAAEHDPDVLDHEFLSGYTNGLEAYRELCRTTSWDEITTQSGLDEDSIRRAAKIYMHAEKVVISWCLGVSQHEHGVDQVREIVNLLMLRGNVGRPGAGPSPIRGHSNVQGNRTCGVNHHPSEELLTATDAEFGIDSPRKDGLGTVDTIEAMHDEKVKIFVGMGGNFVRAVPDPEYTAEALRKCALTVQVSTKLNRSHLVHGRKALILPCLARTEIDEQASGPQGVTVEDMMSMVHMSVGRREPASDNLMSEPAILTRLARAAMPESSIDWEGFAANYDTIRESMARVLPGFEGMNELIRQPGGFRIPQPPREREFTTPSKLAEFSLEPLPDVIPTDSDTLVLQTMRSHDQWNTTIYSNNDRYRGIKNVREMIMLNPEDMRARGISEGDPVDITSTSRDGTQRTLRGYRAIGYNTPVGSAAGYMPEMNALLSVTDFSTQSDQPIMKNIFVKVAPSA</sequence>
<comment type="similarity">
    <text evidence="3">Belongs to the prokaryotic molybdopterin-containing oxidoreductase family.</text>
</comment>
<dbReference type="GO" id="GO:0008863">
    <property type="term" value="F:formate dehydrogenase (NAD+) activity"/>
    <property type="evidence" value="ECO:0007669"/>
    <property type="project" value="InterPro"/>
</dbReference>
<reference evidence="13 14" key="1">
    <citation type="submission" date="2016-06" db="EMBL/GenBank/DDBJ databases">
        <title>Complete genome sequence of a saline-alkali tolerant type strain Dietzia timorensis ID05-A0528T.</title>
        <authorList>
            <person name="Wu X."/>
        </authorList>
    </citation>
    <scope>NUCLEOTIDE SEQUENCE [LARGE SCALE GENOMIC DNA]</scope>
    <source>
        <strain evidence="13 14">ID05-A0528</strain>
    </source>
</reference>
<dbReference type="InterPro" id="IPR037951">
    <property type="entry name" value="MopB_CT_YdeP"/>
</dbReference>
<evidence type="ECO:0000313" key="14">
    <source>
        <dbReference type="Proteomes" id="UP000186104"/>
    </source>
</evidence>
<dbReference type="Gene3D" id="2.40.40.20">
    <property type="match status" value="1"/>
</dbReference>
<dbReference type="Gene3D" id="3.40.50.740">
    <property type="match status" value="1"/>
</dbReference>
<dbReference type="CDD" id="cd02787">
    <property type="entry name" value="MopB_CT_ydeP"/>
    <property type="match status" value="1"/>
</dbReference>
<dbReference type="STRING" id="499555.BJL86_2772"/>
<dbReference type="Proteomes" id="UP000186104">
    <property type="component" value="Chromosome"/>
</dbReference>
<feature type="domain" description="Molybdopterin dinucleotide-binding" evidence="12">
    <location>
        <begin position="701"/>
        <end position="756"/>
    </location>
</feature>
<organism evidence="13 14">
    <name type="scientific">Dietzia timorensis</name>
    <dbReference type="NCBI Taxonomy" id="499555"/>
    <lineage>
        <taxon>Bacteria</taxon>
        <taxon>Bacillati</taxon>
        <taxon>Actinomycetota</taxon>
        <taxon>Actinomycetes</taxon>
        <taxon>Mycobacteriales</taxon>
        <taxon>Dietziaceae</taxon>
        <taxon>Dietzia</taxon>
    </lineage>
</organism>
<protein>
    <recommendedName>
        <fullName evidence="15">Protein YdeP</fullName>
    </recommendedName>
</protein>
<dbReference type="CDD" id="cd02767">
    <property type="entry name" value="MopB_ydeP"/>
    <property type="match status" value="1"/>
</dbReference>
<dbReference type="InterPro" id="IPR041953">
    <property type="entry name" value="YdeP_MopB"/>
</dbReference>
<keyword evidence="6" id="KW-0479">Metal-binding</keyword>
<keyword evidence="8" id="KW-0408">Iron</keyword>
<evidence type="ECO:0000256" key="10">
    <source>
        <dbReference type="SAM" id="MobiDB-lite"/>
    </source>
</evidence>
<keyword evidence="7" id="KW-0560">Oxidoreductase</keyword>
<feature type="region of interest" description="Disordered" evidence="10">
    <location>
        <begin position="1"/>
        <end position="73"/>
    </location>
</feature>
<dbReference type="PANTHER" id="PTHR43105">
    <property type="entry name" value="RESPIRATORY NITRATE REDUCTASE"/>
    <property type="match status" value="1"/>
</dbReference>
<dbReference type="AlphaFoldDB" id="A0A173LRC1"/>
<keyword evidence="9" id="KW-0411">Iron-sulfur</keyword>
<dbReference type="InterPro" id="IPR010046">
    <property type="entry name" value="Mopterin_OxRdtse_a_bac"/>
</dbReference>
<dbReference type="Pfam" id="PF01568">
    <property type="entry name" value="Molydop_binding"/>
    <property type="match status" value="1"/>
</dbReference>
<evidence type="ECO:0000256" key="9">
    <source>
        <dbReference type="ARBA" id="ARBA00023014"/>
    </source>
</evidence>
<evidence type="ECO:0000256" key="6">
    <source>
        <dbReference type="ARBA" id="ARBA00022723"/>
    </source>
</evidence>
<evidence type="ECO:0000259" key="11">
    <source>
        <dbReference type="Pfam" id="PF00384"/>
    </source>
</evidence>
<evidence type="ECO:0000256" key="3">
    <source>
        <dbReference type="ARBA" id="ARBA00010312"/>
    </source>
</evidence>
<dbReference type="PIRSF" id="PIRSF000144">
    <property type="entry name" value="CbbBc"/>
    <property type="match status" value="1"/>
</dbReference>
<evidence type="ECO:0000256" key="8">
    <source>
        <dbReference type="ARBA" id="ARBA00023004"/>
    </source>
</evidence>
<gene>
    <name evidence="13" type="ORF">BJL86_2772</name>
</gene>
<name>A0A173LRC1_9ACTN</name>
<evidence type="ECO:0000313" key="13">
    <source>
        <dbReference type="EMBL" id="ANI93532.1"/>
    </source>
</evidence>
<dbReference type="GO" id="GO:0030151">
    <property type="term" value="F:molybdenum ion binding"/>
    <property type="evidence" value="ECO:0007669"/>
    <property type="project" value="InterPro"/>
</dbReference>
<dbReference type="InterPro" id="IPR006656">
    <property type="entry name" value="Mopterin_OxRdtase"/>
</dbReference>
<dbReference type="GO" id="GO:0016020">
    <property type="term" value="C:membrane"/>
    <property type="evidence" value="ECO:0007669"/>
    <property type="project" value="TreeGrafter"/>
</dbReference>
<dbReference type="NCBIfam" id="TIGR01701">
    <property type="entry name" value="Fdhalpha-like"/>
    <property type="match status" value="1"/>
</dbReference>
<dbReference type="InterPro" id="IPR050123">
    <property type="entry name" value="Prok_molybdopt-oxidoreductase"/>
</dbReference>
<accession>A0A173LRC1</accession>
<dbReference type="Gene3D" id="3.40.228.10">
    <property type="entry name" value="Dimethylsulfoxide Reductase, domain 2"/>
    <property type="match status" value="1"/>
</dbReference>
<dbReference type="InterPro" id="IPR006657">
    <property type="entry name" value="MoPterin_dinucl-bd_dom"/>
</dbReference>
<dbReference type="SUPFAM" id="SSF53706">
    <property type="entry name" value="Formate dehydrogenase/DMSO reductase, domains 1-3"/>
    <property type="match status" value="1"/>
</dbReference>
<comment type="cofactor">
    <cofactor evidence="1">
        <name>Mo-bis(molybdopterin guanine dinucleotide)</name>
        <dbReference type="ChEBI" id="CHEBI:60539"/>
    </cofactor>
</comment>
<dbReference type="Pfam" id="PF00384">
    <property type="entry name" value="Molybdopterin"/>
    <property type="match status" value="1"/>
</dbReference>
<evidence type="ECO:0000259" key="12">
    <source>
        <dbReference type="Pfam" id="PF01568"/>
    </source>
</evidence>
<proteinExistence type="inferred from homology"/>